<dbReference type="Proteomes" id="UP000824019">
    <property type="component" value="Unassembled WGS sequence"/>
</dbReference>
<proteinExistence type="predicted"/>
<feature type="transmembrane region" description="Helical" evidence="1">
    <location>
        <begin position="197"/>
        <end position="216"/>
    </location>
</feature>
<feature type="transmembrane region" description="Helical" evidence="1">
    <location>
        <begin position="164"/>
        <end position="185"/>
    </location>
</feature>
<evidence type="ECO:0000313" key="3">
    <source>
        <dbReference type="Proteomes" id="UP000824019"/>
    </source>
</evidence>
<feature type="transmembrane region" description="Helical" evidence="1">
    <location>
        <begin position="228"/>
        <end position="252"/>
    </location>
</feature>
<dbReference type="InterPro" id="IPR038377">
    <property type="entry name" value="Na/Glc_symporter_sf"/>
</dbReference>
<reference evidence="2" key="1">
    <citation type="submission" date="2021-02" db="EMBL/GenBank/DDBJ databases">
        <title>Infant gut strain persistence is associated with maternal origin, phylogeny, and functional potential including surface adhesion and iron acquisition.</title>
        <authorList>
            <person name="Lou Y.C."/>
        </authorList>
    </citation>
    <scope>NUCLEOTIDE SEQUENCE</scope>
    <source>
        <strain evidence="2">L3_101_000G1_dasL3_101_000G1_concoct_7_sub</strain>
    </source>
</reference>
<dbReference type="Gene3D" id="1.20.1730.10">
    <property type="entry name" value="Sodium/glucose cotransporter"/>
    <property type="match status" value="1"/>
</dbReference>
<feature type="transmembrane region" description="Helical" evidence="1">
    <location>
        <begin position="138"/>
        <end position="158"/>
    </location>
</feature>
<feature type="non-terminal residue" evidence="2">
    <location>
        <position position="1"/>
    </location>
</feature>
<dbReference type="AlphaFoldDB" id="A0A9E1FA17"/>
<comment type="caution">
    <text evidence="2">The sequence shown here is derived from an EMBL/GenBank/DDBJ whole genome shotgun (WGS) entry which is preliminary data.</text>
</comment>
<keyword evidence="1" id="KW-1133">Transmembrane helix</keyword>
<feature type="transmembrane region" description="Helical" evidence="1">
    <location>
        <begin position="92"/>
        <end position="117"/>
    </location>
</feature>
<evidence type="ECO:0000256" key="1">
    <source>
        <dbReference type="SAM" id="Phobius"/>
    </source>
</evidence>
<protein>
    <submittedName>
        <fullName evidence="2">Sodium:solute symporter</fullName>
    </submittedName>
</protein>
<feature type="transmembrane region" description="Helical" evidence="1">
    <location>
        <begin position="12"/>
        <end position="31"/>
    </location>
</feature>
<dbReference type="EMBL" id="JAHAKR010000672">
    <property type="protein sequence ID" value="MBS5831228.1"/>
    <property type="molecule type" value="Genomic_DNA"/>
</dbReference>
<accession>A0A9E1FA17</accession>
<evidence type="ECO:0000313" key="2">
    <source>
        <dbReference type="EMBL" id="MBS5831228.1"/>
    </source>
</evidence>
<keyword evidence="1" id="KW-0812">Transmembrane</keyword>
<sequence>VGELVSTGSWSLGGGVDLLLVAVLQLVSYPFHDPVLTDRGFICEEKTMLKSFVISGILGFVAIVIFSFIGIYGSIEGIAAKGNIPAELAKTMGIGSTILMTAVMIAAAGSTLDSTFASLSKLVGYDIPAMLNKDVAKISIKIGIISMILFAIFGNLPMIVGTDILKATTISGTMVIGLAPVFLLHGFVSPTKLGFHLSFWLGIFLGVAFAFDAKIFPEFLAIGSGKYAMLLGINLYGLIACTLAYALPGLLCGCKDKR</sequence>
<gene>
    <name evidence="2" type="ORF">KIC69_10480</name>
</gene>
<keyword evidence="1" id="KW-0472">Membrane</keyword>
<organism evidence="2 3">
    <name type="scientific">Campylobacter concisus</name>
    <dbReference type="NCBI Taxonomy" id="199"/>
    <lineage>
        <taxon>Bacteria</taxon>
        <taxon>Pseudomonadati</taxon>
        <taxon>Campylobacterota</taxon>
        <taxon>Epsilonproteobacteria</taxon>
        <taxon>Campylobacterales</taxon>
        <taxon>Campylobacteraceae</taxon>
        <taxon>Campylobacter</taxon>
    </lineage>
</organism>
<feature type="transmembrane region" description="Helical" evidence="1">
    <location>
        <begin position="52"/>
        <end position="72"/>
    </location>
</feature>
<name>A0A9E1FA17_9BACT</name>